<reference evidence="3" key="2">
    <citation type="submission" date="2020-10" db="UniProtKB">
        <authorList>
            <consortium name="WormBaseParasite"/>
        </authorList>
    </citation>
    <scope>IDENTIFICATION</scope>
</reference>
<dbReference type="AlphaFoldDB" id="A0A7E4VSB1"/>
<evidence type="ECO:0000313" key="2">
    <source>
        <dbReference type="Proteomes" id="UP000492821"/>
    </source>
</evidence>
<feature type="region of interest" description="Disordered" evidence="1">
    <location>
        <begin position="323"/>
        <end position="355"/>
    </location>
</feature>
<reference evidence="2" key="1">
    <citation type="journal article" date="2013" name="Genetics">
        <title>The draft genome and transcriptome of Panagrellus redivivus are shaped by the harsh demands of a free-living lifestyle.</title>
        <authorList>
            <person name="Srinivasan J."/>
            <person name="Dillman A.R."/>
            <person name="Macchietto M.G."/>
            <person name="Heikkinen L."/>
            <person name="Lakso M."/>
            <person name="Fracchia K.M."/>
            <person name="Antoshechkin I."/>
            <person name="Mortazavi A."/>
            <person name="Wong G."/>
            <person name="Sternberg P.W."/>
        </authorList>
    </citation>
    <scope>NUCLEOTIDE SEQUENCE [LARGE SCALE GENOMIC DNA]</scope>
    <source>
        <strain evidence="2">MT8872</strain>
    </source>
</reference>
<name>A0A7E4VSB1_PANRE</name>
<accession>A0A7E4VSB1</accession>
<protein>
    <submittedName>
        <fullName evidence="3">C2H2-type domain-containing protein</fullName>
    </submittedName>
</protein>
<keyword evidence="2" id="KW-1185">Reference proteome</keyword>
<evidence type="ECO:0000313" key="3">
    <source>
        <dbReference type="WBParaSite" id="Pan_g2820.t1"/>
    </source>
</evidence>
<dbReference type="WBParaSite" id="Pan_g2820.t1">
    <property type="protein sequence ID" value="Pan_g2820.t1"/>
    <property type="gene ID" value="Pan_g2820"/>
</dbReference>
<evidence type="ECO:0000256" key="1">
    <source>
        <dbReference type="SAM" id="MobiDB-lite"/>
    </source>
</evidence>
<dbReference type="Proteomes" id="UP000492821">
    <property type="component" value="Unassembled WGS sequence"/>
</dbReference>
<proteinExistence type="predicted"/>
<sequence>MYIVHIRRSSMYKGRSIRTKSTFAGEEEAVQRFEVIRVVVLSQRSPACYWWAEVYRTVLLQTPDKNYVFLLIKKNWTAKQCNNDASHPGVNAFDSCVGFYSVIELHGRPKLPNQPCHRNSNRICKSQQEMTKACSSKRSQLESLRRAVTSAPFCIVQSAGQINDNRHIDKLQNKPPDDSSADYPSTFSWLGETIDIEPQPIWQQRTTRQWRQLYHKNLLRLQHHLGQHIQQQQILLQTPIEGVQPTQQDLSFELQQFPSWNQQLQKLLADKPDAVPPMLSNSQQQSLFMQQTQNMEILKTFGALFHTPMNSSAVAPQTVSEARLEPGTSNSVPTLEMPSSVGSMPSAVGSTSSTGGTSAMPCNVLDCEDYNDLPFKRDALNNRTFNDRLICSEAMPALDSMIQPISATPVSNATSSMNNLTKSSLVAKAMTMKFYPFATKRTKCNFCDRSLATSSLQRHINRFHPDLVSHDPVLQGKPAIGTSQS</sequence>
<organism evidence="2 3">
    <name type="scientific">Panagrellus redivivus</name>
    <name type="common">Microworm</name>
    <dbReference type="NCBI Taxonomy" id="6233"/>
    <lineage>
        <taxon>Eukaryota</taxon>
        <taxon>Metazoa</taxon>
        <taxon>Ecdysozoa</taxon>
        <taxon>Nematoda</taxon>
        <taxon>Chromadorea</taxon>
        <taxon>Rhabditida</taxon>
        <taxon>Tylenchina</taxon>
        <taxon>Panagrolaimomorpha</taxon>
        <taxon>Panagrolaimoidea</taxon>
        <taxon>Panagrolaimidae</taxon>
        <taxon>Panagrellus</taxon>
    </lineage>
</organism>